<evidence type="ECO:0000259" key="1">
    <source>
        <dbReference type="PROSITE" id="PS51671"/>
    </source>
</evidence>
<dbReference type="CDD" id="cd04902">
    <property type="entry name" value="ACT_3PGDH-xct"/>
    <property type="match status" value="1"/>
</dbReference>
<dbReference type="PROSITE" id="PS51671">
    <property type="entry name" value="ACT"/>
    <property type="match status" value="1"/>
</dbReference>
<evidence type="ECO:0000313" key="2">
    <source>
        <dbReference type="EMBL" id="CAB5114429.1"/>
    </source>
</evidence>
<protein>
    <submittedName>
        <fullName evidence="2">Unannotated protein</fullName>
    </submittedName>
</protein>
<reference evidence="2" key="1">
    <citation type="submission" date="2020-05" db="EMBL/GenBank/DDBJ databases">
        <authorList>
            <person name="Chiriac C."/>
            <person name="Salcher M."/>
            <person name="Ghai R."/>
            <person name="Kavagutti S V."/>
        </authorList>
    </citation>
    <scope>NUCLEOTIDE SEQUENCE</scope>
</reference>
<feature type="domain" description="ACT" evidence="1">
    <location>
        <begin position="45"/>
        <end position="120"/>
    </location>
</feature>
<accession>A0A6J7VQF6</accession>
<dbReference type="Gene3D" id="3.30.70.260">
    <property type="match status" value="1"/>
</dbReference>
<gene>
    <name evidence="2" type="ORF">UFOPK4424_00359</name>
</gene>
<sequence length="120" mass="12413">MISLHCALSNGKSITVDGTLMGIRKVEKIIAIDTFDLDLPPTDNLLFLRYTDRPGIVGTVGNLLGSAGINIAGMQVARNKAGGEALMAITVDSAVSDALVASVTKGTGAELVRSVTLESK</sequence>
<dbReference type="SUPFAM" id="SSF55021">
    <property type="entry name" value="ACT-like"/>
    <property type="match status" value="1"/>
</dbReference>
<dbReference type="AlphaFoldDB" id="A0A6J7VQF6"/>
<organism evidence="2">
    <name type="scientific">freshwater metagenome</name>
    <dbReference type="NCBI Taxonomy" id="449393"/>
    <lineage>
        <taxon>unclassified sequences</taxon>
        <taxon>metagenomes</taxon>
        <taxon>ecological metagenomes</taxon>
    </lineage>
</organism>
<dbReference type="InterPro" id="IPR045865">
    <property type="entry name" value="ACT-like_dom_sf"/>
</dbReference>
<dbReference type="FunFam" id="3.30.70.260:FF:000008">
    <property type="entry name" value="D-3-phosphoglycerate dehydrogenase, chloroplastic"/>
    <property type="match status" value="1"/>
</dbReference>
<name>A0A6J7VQF6_9ZZZZ</name>
<dbReference type="Pfam" id="PF01842">
    <property type="entry name" value="ACT"/>
    <property type="match status" value="1"/>
</dbReference>
<dbReference type="InterPro" id="IPR002912">
    <property type="entry name" value="ACT_dom"/>
</dbReference>
<proteinExistence type="predicted"/>
<dbReference type="EMBL" id="CAFBRW010000051">
    <property type="protein sequence ID" value="CAB5114429.1"/>
    <property type="molecule type" value="Genomic_DNA"/>
</dbReference>